<name>A0A419A3Q7_9RHOB</name>
<feature type="transmembrane region" description="Helical" evidence="4">
    <location>
        <begin position="575"/>
        <end position="598"/>
    </location>
</feature>
<dbReference type="InterPro" id="IPR029044">
    <property type="entry name" value="Nucleotide-diphossugar_trans"/>
</dbReference>
<keyword evidence="4" id="KW-1133">Transmembrane helix</keyword>
<feature type="transmembrane region" description="Helical" evidence="4">
    <location>
        <begin position="228"/>
        <end position="249"/>
    </location>
</feature>
<reference evidence="7" key="1">
    <citation type="submission" date="2018-09" db="EMBL/GenBank/DDBJ databases">
        <title>Paracoccus onubensis nov. sp. a moderate halophilic bacterium isolated from Gruta de las Maravillas (Aracena, Spain).</title>
        <authorList>
            <person name="Jurado V."/>
            <person name="Gutierrez-Patricio S."/>
            <person name="Gonzalez-Pimentel J.L."/>
            <person name="Miller A.Z."/>
            <person name="Laiz L."/>
            <person name="Saiz-Jimenez C."/>
        </authorList>
    </citation>
    <scope>NUCLEOTIDE SEQUENCE [LARGE SCALE GENOMIC DNA]</scope>
    <source>
        <strain evidence="7">DSM 26381</strain>
    </source>
</reference>
<evidence type="ECO:0000313" key="6">
    <source>
        <dbReference type="EMBL" id="RJL08509.1"/>
    </source>
</evidence>
<keyword evidence="3 6" id="KW-0808">Transferase</keyword>
<feature type="transmembrane region" description="Helical" evidence="4">
    <location>
        <begin position="536"/>
        <end position="555"/>
    </location>
</feature>
<dbReference type="PANTHER" id="PTHR43630">
    <property type="entry name" value="POLY-BETA-1,6-N-ACETYL-D-GLUCOSAMINE SYNTHASE"/>
    <property type="match status" value="1"/>
</dbReference>
<dbReference type="Proteomes" id="UP000283587">
    <property type="component" value="Unassembled WGS sequence"/>
</dbReference>
<dbReference type="EMBL" id="QZEW01000074">
    <property type="protein sequence ID" value="RJL08509.1"/>
    <property type="molecule type" value="Genomic_DNA"/>
</dbReference>
<keyword evidence="7" id="KW-1185">Reference proteome</keyword>
<evidence type="ECO:0000259" key="5">
    <source>
        <dbReference type="Pfam" id="PF05157"/>
    </source>
</evidence>
<proteinExistence type="inferred from homology"/>
<accession>A0A419A3Q7</accession>
<evidence type="ECO:0000256" key="4">
    <source>
        <dbReference type="SAM" id="Phobius"/>
    </source>
</evidence>
<dbReference type="InterPro" id="IPR037257">
    <property type="entry name" value="T2SS_E_N_sf"/>
</dbReference>
<dbReference type="Pfam" id="PF13641">
    <property type="entry name" value="Glyco_tranf_2_3"/>
    <property type="match status" value="1"/>
</dbReference>
<dbReference type="Gene3D" id="3.90.550.10">
    <property type="entry name" value="Spore Coat Polysaccharide Biosynthesis Protein SpsA, Chain A"/>
    <property type="match status" value="1"/>
</dbReference>
<dbReference type="PANTHER" id="PTHR43630:SF1">
    <property type="entry name" value="POLY-BETA-1,6-N-ACETYL-D-GLUCOSAMINE SYNTHASE"/>
    <property type="match status" value="1"/>
</dbReference>
<feature type="transmembrane region" description="Helical" evidence="4">
    <location>
        <begin position="203"/>
        <end position="222"/>
    </location>
</feature>
<feature type="domain" description="Type II secretion system protein GspE N-terminal" evidence="5">
    <location>
        <begin position="96"/>
        <end position="170"/>
    </location>
</feature>
<dbReference type="AlphaFoldDB" id="A0A419A3Q7"/>
<comment type="caution">
    <text evidence="6">The sequence shown here is derived from an EMBL/GenBank/DDBJ whole genome shotgun (WGS) entry which is preliminary data.</text>
</comment>
<evidence type="ECO:0000256" key="2">
    <source>
        <dbReference type="ARBA" id="ARBA00022676"/>
    </source>
</evidence>
<protein>
    <submittedName>
        <fullName evidence="6">Glycosyltransferase</fullName>
    </submittedName>
</protein>
<sequence>MARQAISNDAAAPALPDSVGISPPARLIGPILAPRNQRPLGQILLEDGAVDPANLLKAAVMRQRQDVRLGRILLAHGWVTPAALTRALSRQWRTTALDPAETPPDPRLIDAAGADFCLSHGILPWRRIGGVTWVATARPEGFAALLPRLPAEFGTIRMLLCSEEQIQQAVLASRRTALIRHAECRVPAAESCRTRDESRAGRLALGLMALIALGLWAAPIALLSVLTAWAVITLIGQSVLKLLSAIATLRARAEERRHRQAIAEGRLAAPEMTGPLPVISVMVPLFQESDVAGKLVARLSRLEYPRELTDILLVIEASDMVTRAALKDARLPHWIRVVEVPDGPIQTKPRALNYALNFCRGGIVGIWDAEDRPDPDQLHKVARRFHFAPEDVACLQGALDYYNPRSNWLARCFTIEYAAWFRVLLPGVARMGLVVPLGGTTLFFRRAALEAVDGWDAWNVTEDADLGVRLARRGWRTEILDTTTDEEANCRVLPWIKQRSRWLKGYAMTWGVHMRDPVALWRDLGALRFIAFQVQFFGNLSQYLLAPILWSFWLLSAGLPHPLSGPLQGVWAGHAAAALFGLFIATELLSIVIGMWAVRGAKHRHLLAWVPTLHLYFPLGCLAGWKAIYEVVVKPFYWDKTAHGIFDDAEVAAAEPASPAGAVSLPLLGRIGGQDLADRAGEIAAPAVAPPAITDPAITAPAVANAQPMPADAATRPGALRVAGISLPPRRRTGA</sequence>
<dbReference type="Pfam" id="PF05157">
    <property type="entry name" value="MshEN"/>
    <property type="match status" value="1"/>
</dbReference>
<comment type="similarity">
    <text evidence="1">Belongs to the glycosyltransferase 2 family.</text>
</comment>
<gene>
    <name evidence="6" type="ORF">D3P05_16080</name>
</gene>
<keyword evidence="4" id="KW-0812">Transmembrane</keyword>
<dbReference type="OrthoDB" id="7431422at2"/>
<dbReference type="SUPFAM" id="SSF53448">
    <property type="entry name" value="Nucleotide-diphospho-sugar transferases"/>
    <property type="match status" value="1"/>
</dbReference>
<evidence type="ECO:0000256" key="1">
    <source>
        <dbReference type="ARBA" id="ARBA00006739"/>
    </source>
</evidence>
<dbReference type="GO" id="GO:0016757">
    <property type="term" value="F:glycosyltransferase activity"/>
    <property type="evidence" value="ECO:0007669"/>
    <property type="project" value="UniProtKB-KW"/>
</dbReference>
<dbReference type="RefSeq" id="WP_119899454.1">
    <property type="nucleotide sequence ID" value="NZ_QNRC01000027.1"/>
</dbReference>
<keyword evidence="2" id="KW-0328">Glycosyltransferase</keyword>
<dbReference type="InterPro" id="IPR007831">
    <property type="entry name" value="T2SS_GspE_N"/>
</dbReference>
<organism evidence="6 7">
    <name type="scientific">Paracoccus siganidrum</name>
    <dbReference type="NCBI Taxonomy" id="1276757"/>
    <lineage>
        <taxon>Bacteria</taxon>
        <taxon>Pseudomonadati</taxon>
        <taxon>Pseudomonadota</taxon>
        <taxon>Alphaproteobacteria</taxon>
        <taxon>Rhodobacterales</taxon>
        <taxon>Paracoccaceae</taxon>
        <taxon>Paracoccus</taxon>
    </lineage>
</organism>
<evidence type="ECO:0000313" key="7">
    <source>
        <dbReference type="Proteomes" id="UP000283587"/>
    </source>
</evidence>
<evidence type="ECO:0000256" key="3">
    <source>
        <dbReference type="ARBA" id="ARBA00022679"/>
    </source>
</evidence>
<dbReference type="SUPFAM" id="SSF160246">
    <property type="entry name" value="EspE N-terminal domain-like"/>
    <property type="match status" value="1"/>
</dbReference>
<keyword evidence="4" id="KW-0472">Membrane</keyword>